<feature type="binding site" evidence="7">
    <location>
        <position position="102"/>
    </location>
    <ligand>
        <name>Zn(2+)</name>
        <dbReference type="ChEBI" id="CHEBI:29105"/>
    </ligand>
</feature>
<protein>
    <recommendedName>
        <fullName evidence="7">Methylthioribulose-1-phosphate dehydratase</fullName>
        <shortName evidence="7">MTRu-1-P dehydratase</shortName>
        <ecNumber evidence="7">4.2.1.109</ecNumber>
    </recommendedName>
</protein>
<dbReference type="OrthoDB" id="191080at2759"/>
<evidence type="ECO:0000313" key="10">
    <source>
        <dbReference type="Proteomes" id="UP000031516"/>
    </source>
</evidence>
<dbReference type="GO" id="GO:0008270">
    <property type="term" value="F:zinc ion binding"/>
    <property type="evidence" value="ECO:0007669"/>
    <property type="project" value="UniProtKB-UniRule"/>
</dbReference>
<comment type="pathway">
    <text evidence="7">Amino-acid biosynthesis; L-methionine biosynthesis via salvage pathway; L-methionine from S-methyl-5-thio-alpha-D-ribose 1-phosphate: step 2/6.</text>
</comment>
<evidence type="ECO:0000256" key="5">
    <source>
        <dbReference type="ARBA" id="ARBA00023167"/>
    </source>
</evidence>
<evidence type="ECO:0000259" key="8">
    <source>
        <dbReference type="SMART" id="SM01007"/>
    </source>
</evidence>
<dbReference type="GO" id="GO:0005737">
    <property type="term" value="C:cytoplasm"/>
    <property type="evidence" value="ECO:0007669"/>
    <property type="project" value="UniProtKB-SubCell"/>
</dbReference>
<evidence type="ECO:0000256" key="3">
    <source>
        <dbReference type="ARBA" id="ARBA00022723"/>
    </source>
</evidence>
<comment type="catalytic activity">
    <reaction evidence="7">
        <text>5-(methylsulfanyl)-D-ribulose 1-phosphate = 5-methylsulfanyl-2,3-dioxopentyl phosphate + H2O</text>
        <dbReference type="Rhea" id="RHEA:15549"/>
        <dbReference type="ChEBI" id="CHEBI:15377"/>
        <dbReference type="ChEBI" id="CHEBI:58548"/>
        <dbReference type="ChEBI" id="CHEBI:58828"/>
        <dbReference type="EC" id="4.2.1.109"/>
    </reaction>
</comment>
<keyword evidence="1 7" id="KW-0963">Cytoplasm</keyword>
<dbReference type="GO" id="GO:0019509">
    <property type="term" value="P:L-methionine salvage from methylthioadenosine"/>
    <property type="evidence" value="ECO:0007669"/>
    <property type="project" value="UniProtKB-UniRule"/>
</dbReference>
<dbReference type="SMART" id="SM01007">
    <property type="entry name" value="Aldolase_II"/>
    <property type="match status" value="1"/>
</dbReference>
<keyword evidence="6 7" id="KW-0456">Lyase</keyword>
<dbReference type="InterPro" id="IPR001303">
    <property type="entry name" value="Aldolase_II/adducin_N"/>
</dbReference>
<feature type="domain" description="Class II aldolase/adducin N-terminal" evidence="8">
    <location>
        <begin position="15"/>
        <end position="207"/>
    </location>
</feature>
<dbReference type="InterPro" id="IPR027514">
    <property type="entry name" value="Salvage_MtnB_euk"/>
</dbReference>
<dbReference type="EC" id="4.2.1.109" evidence="7"/>
<dbReference type="NCBIfam" id="TIGR03328">
    <property type="entry name" value="salvage_mtnB"/>
    <property type="match status" value="1"/>
</dbReference>
<dbReference type="Pfam" id="PF00596">
    <property type="entry name" value="Aldolase_II"/>
    <property type="match status" value="1"/>
</dbReference>
<proteinExistence type="inferred from homology"/>
<comment type="similarity">
    <text evidence="7">Belongs to the aldolase class II family. MtnB subfamily.</text>
</comment>
<comment type="subcellular location">
    <subcellularLocation>
        <location evidence="7">Cytoplasm</location>
    </subcellularLocation>
</comment>
<feature type="binding site" evidence="7">
    <location>
        <position position="84"/>
    </location>
    <ligand>
        <name>substrate</name>
    </ligand>
</feature>
<evidence type="ECO:0000256" key="4">
    <source>
        <dbReference type="ARBA" id="ARBA00022833"/>
    </source>
</evidence>
<comment type="cofactor">
    <cofactor evidence="7">
        <name>Zn(2+)</name>
        <dbReference type="ChEBI" id="CHEBI:29105"/>
    </cofactor>
    <text evidence="7">Binds 1 zinc ion per subunit.</text>
</comment>
<keyword evidence="3 7" id="KW-0479">Metal-binding</keyword>
<dbReference type="PANTHER" id="PTHR10640:SF7">
    <property type="entry name" value="METHYLTHIORIBULOSE-1-PHOSPHATE DEHYDRATASE"/>
    <property type="match status" value="1"/>
</dbReference>
<dbReference type="InterPro" id="IPR036409">
    <property type="entry name" value="Aldolase_II/adducin_N_sf"/>
</dbReference>
<evidence type="ECO:0000256" key="1">
    <source>
        <dbReference type="ARBA" id="ARBA00022490"/>
    </source>
</evidence>
<feature type="binding site" evidence="7">
    <location>
        <position position="180"/>
    </location>
    <ligand>
        <name>Zn(2+)</name>
        <dbReference type="ChEBI" id="CHEBI:29105"/>
    </ligand>
</feature>
<dbReference type="Gene3D" id="3.40.225.10">
    <property type="entry name" value="Class II aldolase/adducin N-terminal domain"/>
    <property type="match status" value="1"/>
</dbReference>
<evidence type="ECO:0000256" key="2">
    <source>
        <dbReference type="ARBA" id="ARBA00022605"/>
    </source>
</evidence>
<dbReference type="InterPro" id="IPR017714">
    <property type="entry name" value="MethylthioRu-1-P_deHdtase_MtnB"/>
</dbReference>
<evidence type="ECO:0000256" key="7">
    <source>
        <dbReference type="HAMAP-Rule" id="MF_03116"/>
    </source>
</evidence>
<keyword evidence="10" id="KW-1185">Reference proteome</keyword>
<dbReference type="AlphaFoldDB" id="A0A0A8L704"/>
<dbReference type="HAMAP" id="MF_03116">
    <property type="entry name" value="Salvage_MtnB_euk"/>
    <property type="match status" value="1"/>
</dbReference>
<feature type="binding site" evidence="7">
    <location>
        <position position="104"/>
    </location>
    <ligand>
        <name>Zn(2+)</name>
        <dbReference type="ChEBI" id="CHEBI:29105"/>
    </ligand>
</feature>
<sequence length="214" mass="23842">MSKRELHPTMSHPSETICSMCRLFYVNKWVLGTGGGIGIKQDHFAYISPSGIEKELMEPEQIIKYDIQTDTYESGAGGLKPSACTPLFLELFKALGASCVIHTHSINAVLCSAIYENEFNITDVEQIKAMPKGDGTNLRNVDTLRIPIIDNAPEEQDLMPALEKMTKEYPNACAVLVKRHGLFVWGPTPKKAKIYIESIDYLLEVALKLRQLGI</sequence>
<organism evidence="9 10">
    <name type="scientific">Kluyveromyces dobzhanskii CBS 2104</name>
    <dbReference type="NCBI Taxonomy" id="1427455"/>
    <lineage>
        <taxon>Eukaryota</taxon>
        <taxon>Fungi</taxon>
        <taxon>Dikarya</taxon>
        <taxon>Ascomycota</taxon>
        <taxon>Saccharomycotina</taxon>
        <taxon>Saccharomycetes</taxon>
        <taxon>Saccharomycetales</taxon>
        <taxon>Saccharomycetaceae</taxon>
        <taxon>Kluyveromyces</taxon>
    </lineage>
</organism>
<evidence type="ECO:0000256" key="6">
    <source>
        <dbReference type="ARBA" id="ARBA00023239"/>
    </source>
</evidence>
<accession>A0A0A8L704</accession>
<comment type="caution">
    <text evidence="9">The sequence shown here is derived from an EMBL/GenBank/DDBJ whole genome shotgun (WGS) entry which is preliminary data.</text>
</comment>
<keyword evidence="2 7" id="KW-0028">Amino-acid biosynthesis</keyword>
<reference evidence="9 10" key="1">
    <citation type="submission" date="2014-03" db="EMBL/GenBank/DDBJ databases">
        <title>The genome of Kluyveromyces dobzhanskii.</title>
        <authorList>
            <person name="Nystedt B."/>
            <person name="Astrom S."/>
        </authorList>
    </citation>
    <scope>NUCLEOTIDE SEQUENCE [LARGE SCALE GENOMIC DNA]</scope>
    <source>
        <strain evidence="9 10">CBS 2104</strain>
    </source>
</reference>
<feature type="active site" description="Proton donor/acceptor" evidence="7">
    <location>
        <position position="125"/>
    </location>
</feature>
<dbReference type="PANTHER" id="PTHR10640">
    <property type="entry name" value="METHYLTHIORIBULOSE-1-PHOSPHATE DEHYDRATASE"/>
    <property type="match status" value="1"/>
</dbReference>
<dbReference type="SUPFAM" id="SSF53639">
    <property type="entry name" value="AraD/HMP-PK domain-like"/>
    <property type="match status" value="1"/>
</dbReference>
<name>A0A0A8L704_9SACH</name>
<comment type="function">
    <text evidence="7">Catalyzes the dehydration of methylthioribulose-1-phosphate (MTRu-1-P) into 2,3-diketo-5-methylthiopentyl-1-phosphate (DK-MTP-1-P).</text>
</comment>
<dbReference type="GO" id="GO:0046570">
    <property type="term" value="F:methylthioribulose 1-phosphate dehydratase activity"/>
    <property type="evidence" value="ECO:0007669"/>
    <property type="project" value="UniProtKB-UniRule"/>
</dbReference>
<dbReference type="Proteomes" id="UP000031516">
    <property type="component" value="Unassembled WGS sequence"/>
</dbReference>
<dbReference type="EMBL" id="CCBQ010000040">
    <property type="protein sequence ID" value="CDO94811.1"/>
    <property type="molecule type" value="Genomic_DNA"/>
</dbReference>
<dbReference type="UniPathway" id="UPA00904">
    <property type="reaction ID" value="UER00875"/>
</dbReference>
<gene>
    <name evidence="7" type="primary">MDE1</name>
    <name evidence="9" type="ORF">KLDO_g3067A</name>
</gene>
<evidence type="ECO:0000313" key="9">
    <source>
        <dbReference type="EMBL" id="CDO94811.1"/>
    </source>
</evidence>
<keyword evidence="4 7" id="KW-0862">Zinc</keyword>
<dbReference type="FunFam" id="3.40.225.10:FF:000003">
    <property type="entry name" value="Methylthioribulose-1-phosphate dehydratase"/>
    <property type="match status" value="1"/>
</dbReference>
<keyword evidence="5 7" id="KW-0486">Methionine biosynthesis</keyword>